<keyword evidence="2" id="KW-0812">Transmembrane</keyword>
<keyword evidence="2" id="KW-1133">Transmembrane helix</keyword>
<evidence type="ECO:0000256" key="2">
    <source>
        <dbReference type="SAM" id="Phobius"/>
    </source>
</evidence>
<feature type="transmembrane region" description="Helical" evidence="2">
    <location>
        <begin position="33"/>
        <end position="50"/>
    </location>
</feature>
<dbReference type="InParanoid" id="A0A059CTG0"/>
<proteinExistence type="predicted"/>
<dbReference type="Gramene" id="KCW81240">
    <property type="protein sequence ID" value="KCW81240"/>
    <property type="gene ID" value="EUGRSUZ_C02608"/>
</dbReference>
<feature type="region of interest" description="Disordered" evidence="1">
    <location>
        <begin position="1"/>
        <end position="28"/>
    </location>
</feature>
<sequence length="69" mass="8220">MQNDQIHESRVQKKKKTFEQGEQLSRRQTKGHAYVFFASLDFIKFFYFFPQAMRISGVNLRFEDGSLVL</sequence>
<feature type="compositionally biased region" description="Basic and acidic residues" evidence="1">
    <location>
        <begin position="1"/>
        <end position="11"/>
    </location>
</feature>
<gene>
    <name evidence="3" type="ORF">EUGRSUZ_C02608</name>
</gene>
<evidence type="ECO:0000313" key="3">
    <source>
        <dbReference type="EMBL" id="KCW81240.1"/>
    </source>
</evidence>
<accession>A0A059CTG0</accession>
<keyword evidence="2" id="KW-0472">Membrane</keyword>
<protein>
    <submittedName>
        <fullName evidence="3">Uncharacterized protein</fullName>
    </submittedName>
</protein>
<organism evidence="3">
    <name type="scientific">Eucalyptus grandis</name>
    <name type="common">Flooded gum</name>
    <dbReference type="NCBI Taxonomy" id="71139"/>
    <lineage>
        <taxon>Eukaryota</taxon>
        <taxon>Viridiplantae</taxon>
        <taxon>Streptophyta</taxon>
        <taxon>Embryophyta</taxon>
        <taxon>Tracheophyta</taxon>
        <taxon>Spermatophyta</taxon>
        <taxon>Magnoliopsida</taxon>
        <taxon>eudicotyledons</taxon>
        <taxon>Gunneridae</taxon>
        <taxon>Pentapetalae</taxon>
        <taxon>rosids</taxon>
        <taxon>malvids</taxon>
        <taxon>Myrtales</taxon>
        <taxon>Myrtaceae</taxon>
        <taxon>Myrtoideae</taxon>
        <taxon>Eucalypteae</taxon>
        <taxon>Eucalyptus</taxon>
    </lineage>
</organism>
<evidence type="ECO:0000256" key="1">
    <source>
        <dbReference type="SAM" id="MobiDB-lite"/>
    </source>
</evidence>
<reference evidence="3" key="1">
    <citation type="submission" date="2013-07" db="EMBL/GenBank/DDBJ databases">
        <title>The genome of Eucalyptus grandis.</title>
        <authorList>
            <person name="Schmutz J."/>
            <person name="Hayes R."/>
            <person name="Myburg A."/>
            <person name="Tuskan G."/>
            <person name="Grattapaglia D."/>
            <person name="Rokhsar D.S."/>
        </authorList>
    </citation>
    <scope>NUCLEOTIDE SEQUENCE</scope>
    <source>
        <tissue evidence="3">Leaf extractions</tissue>
    </source>
</reference>
<dbReference type="EMBL" id="KK198755">
    <property type="protein sequence ID" value="KCW81240.1"/>
    <property type="molecule type" value="Genomic_DNA"/>
</dbReference>
<dbReference type="AlphaFoldDB" id="A0A059CTG0"/>
<name>A0A059CTG0_EUCGR</name>